<proteinExistence type="predicted"/>
<sequence length="517" mass="55967">MYLTQGLHRSVSRCPDKIALVNGDRQFTHAELIDRIGRLAAALAGLGVAEGDRIGILATNSAEYVEYALACPWGGFVLAPINNRWSLTEMAYQVDDAEITVLITDEAALPQALELRDKCSTLASIVCYGAAQLPDDCLDYEDLIATSTPIADRLLAGDSLAAILYTGGTTGVPKGVMLGPGQIMVSSMGSLLSAGLPNLPERFLHVSPLYHMAALAGIYQQVMLGSTQYVLGEFDVHRLAETIERERITATTLVPTMIQRLLTLIETTGADLSSLIHLGYGASPISETVLRQALRLLPHLQMCQRYGMTELGPVATLLTPADHRDITHPQRLRSAGRAAMHTEVRVVGENGEEMPIGQVGEVIVRGGNIMLGYWKKPAETAHALRGGWMHTGDMGYFDDDGYLYVVDRLKDMIVTGGENVYSAEVESVLSLHASVSSCAVIGVPDPDWGERVHAVVVLAPGHDTDASTLREFCAQYIARYKAPRTVEFVPALPLSPVGKILKRTLREQHNTSMGQPS</sequence>
<reference evidence="3 4" key="1">
    <citation type="submission" date="2023-10" db="EMBL/GenBank/DDBJ databases">
        <title>Development of a sustainable strategy for remediation of hydrocarbon-contaminated territories based on the waste exchange concept.</title>
        <authorList>
            <person name="Krivoruchko A."/>
        </authorList>
    </citation>
    <scope>NUCLEOTIDE SEQUENCE [LARGE SCALE GENOMIC DNA]</scope>
    <source>
        <strain evidence="3 4">IEGM 60</strain>
    </source>
</reference>
<dbReference type="InterPro" id="IPR000873">
    <property type="entry name" value="AMP-dep_synth/lig_dom"/>
</dbReference>
<dbReference type="Pfam" id="PF00501">
    <property type="entry name" value="AMP-binding"/>
    <property type="match status" value="1"/>
</dbReference>
<gene>
    <name evidence="3" type="ORF">R3Q59_06590</name>
</gene>
<dbReference type="InterPro" id="IPR025110">
    <property type="entry name" value="AMP-bd_C"/>
</dbReference>
<evidence type="ECO:0000313" key="3">
    <source>
        <dbReference type="EMBL" id="MDV6280164.1"/>
    </source>
</evidence>
<keyword evidence="3" id="KW-0436">Ligase</keyword>
<accession>A0ABU4C9D7</accession>
<dbReference type="InterPro" id="IPR050237">
    <property type="entry name" value="ATP-dep_AMP-bd_enzyme"/>
</dbReference>
<name>A0ABU4C9D7_RHOJO</name>
<dbReference type="RefSeq" id="WP_317567804.1">
    <property type="nucleotide sequence ID" value="NZ_JAWLKA010000003.1"/>
</dbReference>
<dbReference type="InterPro" id="IPR042099">
    <property type="entry name" value="ANL_N_sf"/>
</dbReference>
<dbReference type="EMBL" id="JAWLKA010000003">
    <property type="protein sequence ID" value="MDV6280164.1"/>
    <property type="molecule type" value="Genomic_DNA"/>
</dbReference>
<dbReference type="GO" id="GO:0004467">
    <property type="term" value="F:long-chain fatty acid-CoA ligase activity"/>
    <property type="evidence" value="ECO:0007669"/>
    <property type="project" value="UniProtKB-EC"/>
</dbReference>
<dbReference type="SUPFAM" id="SSF56801">
    <property type="entry name" value="Acetyl-CoA synthetase-like"/>
    <property type="match status" value="1"/>
</dbReference>
<dbReference type="NCBIfam" id="NF004837">
    <property type="entry name" value="PRK06187.1"/>
    <property type="match status" value="1"/>
</dbReference>
<dbReference type="Gene3D" id="3.40.50.12780">
    <property type="entry name" value="N-terminal domain of ligase-like"/>
    <property type="match status" value="1"/>
</dbReference>
<organism evidence="3 4">
    <name type="scientific">Rhodococcus jostii</name>
    <dbReference type="NCBI Taxonomy" id="132919"/>
    <lineage>
        <taxon>Bacteria</taxon>
        <taxon>Bacillati</taxon>
        <taxon>Actinomycetota</taxon>
        <taxon>Actinomycetes</taxon>
        <taxon>Mycobacteriales</taxon>
        <taxon>Nocardiaceae</taxon>
        <taxon>Rhodococcus</taxon>
    </lineage>
</organism>
<dbReference type="EC" id="6.2.1.3" evidence="3"/>
<evidence type="ECO:0000259" key="1">
    <source>
        <dbReference type="Pfam" id="PF00501"/>
    </source>
</evidence>
<dbReference type="PANTHER" id="PTHR43767">
    <property type="entry name" value="LONG-CHAIN-FATTY-ACID--COA LIGASE"/>
    <property type="match status" value="1"/>
</dbReference>
<dbReference type="InterPro" id="IPR020845">
    <property type="entry name" value="AMP-binding_CS"/>
</dbReference>
<feature type="domain" description="AMP-binding enzyme C-terminal" evidence="2">
    <location>
        <begin position="424"/>
        <end position="499"/>
    </location>
</feature>
<dbReference type="PANTHER" id="PTHR43767:SF1">
    <property type="entry name" value="NONRIBOSOMAL PEPTIDE SYNTHASE PES1 (EUROFUNG)-RELATED"/>
    <property type="match status" value="1"/>
</dbReference>
<dbReference type="Pfam" id="PF13193">
    <property type="entry name" value="AMP-binding_C"/>
    <property type="match status" value="1"/>
</dbReference>
<feature type="domain" description="AMP-dependent synthetase/ligase" evidence="1">
    <location>
        <begin position="8"/>
        <end position="374"/>
    </location>
</feature>
<dbReference type="PROSITE" id="PS00455">
    <property type="entry name" value="AMP_BINDING"/>
    <property type="match status" value="1"/>
</dbReference>
<comment type="caution">
    <text evidence="3">The sequence shown here is derived from an EMBL/GenBank/DDBJ whole genome shotgun (WGS) entry which is preliminary data.</text>
</comment>
<evidence type="ECO:0000313" key="4">
    <source>
        <dbReference type="Proteomes" id="UP001185737"/>
    </source>
</evidence>
<evidence type="ECO:0000259" key="2">
    <source>
        <dbReference type="Pfam" id="PF13193"/>
    </source>
</evidence>
<dbReference type="InterPro" id="IPR045851">
    <property type="entry name" value="AMP-bd_C_sf"/>
</dbReference>
<protein>
    <submittedName>
        <fullName evidence="3">Long-chain-fatty-acid--CoA ligase</fullName>
        <ecNumber evidence="3">6.2.1.3</ecNumber>
    </submittedName>
</protein>
<keyword evidence="4" id="KW-1185">Reference proteome</keyword>
<dbReference type="Proteomes" id="UP001185737">
    <property type="component" value="Unassembled WGS sequence"/>
</dbReference>
<dbReference type="Gene3D" id="3.30.300.30">
    <property type="match status" value="1"/>
</dbReference>